<dbReference type="Pfam" id="PF12854">
    <property type="entry name" value="PPR_1"/>
    <property type="match status" value="1"/>
</dbReference>
<gene>
    <name evidence="4" type="ORF">MA16_Dca019733</name>
</gene>
<keyword evidence="2" id="KW-0677">Repeat</keyword>
<organism evidence="4 5">
    <name type="scientific">Dendrobium catenatum</name>
    <dbReference type="NCBI Taxonomy" id="906689"/>
    <lineage>
        <taxon>Eukaryota</taxon>
        <taxon>Viridiplantae</taxon>
        <taxon>Streptophyta</taxon>
        <taxon>Embryophyta</taxon>
        <taxon>Tracheophyta</taxon>
        <taxon>Spermatophyta</taxon>
        <taxon>Magnoliopsida</taxon>
        <taxon>Liliopsida</taxon>
        <taxon>Asparagales</taxon>
        <taxon>Orchidaceae</taxon>
        <taxon>Epidendroideae</taxon>
        <taxon>Malaxideae</taxon>
        <taxon>Dendrobiinae</taxon>
        <taxon>Dendrobium</taxon>
    </lineage>
</organism>
<dbReference type="InterPro" id="IPR050667">
    <property type="entry name" value="PPR-containing_protein"/>
</dbReference>
<feature type="repeat" description="PPR" evidence="3">
    <location>
        <begin position="144"/>
        <end position="174"/>
    </location>
</feature>
<keyword evidence="5" id="KW-1185">Reference proteome</keyword>
<dbReference type="NCBIfam" id="TIGR00756">
    <property type="entry name" value="PPR"/>
    <property type="match status" value="4"/>
</dbReference>
<name>A0A2I0WJE5_9ASPA</name>
<evidence type="ECO:0000256" key="2">
    <source>
        <dbReference type="ARBA" id="ARBA00022737"/>
    </source>
</evidence>
<comment type="similarity">
    <text evidence="1">Belongs to the PPR family. P subfamily.</text>
</comment>
<proteinExistence type="inferred from homology"/>
<dbReference type="EMBL" id="KZ502575">
    <property type="protein sequence ID" value="PKU75777.1"/>
    <property type="molecule type" value="Genomic_DNA"/>
</dbReference>
<accession>A0A2I0WJE5</accession>
<dbReference type="Gene3D" id="1.25.40.10">
    <property type="entry name" value="Tetratricopeptide repeat domain"/>
    <property type="match status" value="2"/>
</dbReference>
<reference evidence="4 5" key="1">
    <citation type="journal article" date="2016" name="Sci. Rep.">
        <title>The Dendrobium catenatum Lindl. genome sequence provides insights into polysaccharide synthase, floral development and adaptive evolution.</title>
        <authorList>
            <person name="Zhang G.Q."/>
            <person name="Xu Q."/>
            <person name="Bian C."/>
            <person name="Tsai W.C."/>
            <person name="Yeh C.M."/>
            <person name="Liu K.W."/>
            <person name="Yoshida K."/>
            <person name="Zhang L.S."/>
            <person name="Chang S.B."/>
            <person name="Chen F."/>
            <person name="Shi Y."/>
            <person name="Su Y.Y."/>
            <person name="Zhang Y.Q."/>
            <person name="Chen L.J."/>
            <person name="Yin Y."/>
            <person name="Lin M."/>
            <person name="Huang H."/>
            <person name="Deng H."/>
            <person name="Wang Z.W."/>
            <person name="Zhu S.L."/>
            <person name="Zhao X."/>
            <person name="Deng C."/>
            <person name="Niu S.C."/>
            <person name="Huang J."/>
            <person name="Wang M."/>
            <person name="Liu G.H."/>
            <person name="Yang H.J."/>
            <person name="Xiao X.J."/>
            <person name="Hsiao Y.Y."/>
            <person name="Wu W.L."/>
            <person name="Chen Y.Y."/>
            <person name="Mitsuda N."/>
            <person name="Ohme-Takagi M."/>
            <person name="Luo Y.B."/>
            <person name="Van de Peer Y."/>
            <person name="Liu Z.J."/>
        </authorList>
    </citation>
    <scope>NUCLEOTIDE SEQUENCE [LARGE SCALE GENOMIC DNA]</scope>
    <source>
        <tissue evidence="4">The whole plant</tissue>
    </source>
</reference>
<evidence type="ECO:0000256" key="3">
    <source>
        <dbReference type="PROSITE-ProRule" id="PRU00708"/>
    </source>
</evidence>
<dbReference type="AlphaFoldDB" id="A0A2I0WJE5"/>
<protein>
    <submittedName>
        <fullName evidence="4">Pentatricopeptide repeat-containing protein</fullName>
    </submittedName>
</protein>
<reference evidence="4 5" key="2">
    <citation type="journal article" date="2017" name="Nature">
        <title>The Apostasia genome and the evolution of orchids.</title>
        <authorList>
            <person name="Zhang G.Q."/>
            <person name="Liu K.W."/>
            <person name="Li Z."/>
            <person name="Lohaus R."/>
            <person name="Hsiao Y.Y."/>
            <person name="Niu S.C."/>
            <person name="Wang J.Y."/>
            <person name="Lin Y.C."/>
            <person name="Xu Q."/>
            <person name="Chen L.J."/>
            <person name="Yoshida K."/>
            <person name="Fujiwara S."/>
            <person name="Wang Z.W."/>
            <person name="Zhang Y.Q."/>
            <person name="Mitsuda N."/>
            <person name="Wang M."/>
            <person name="Liu G.H."/>
            <person name="Pecoraro L."/>
            <person name="Huang H.X."/>
            <person name="Xiao X.J."/>
            <person name="Lin M."/>
            <person name="Wu X.Y."/>
            <person name="Wu W.L."/>
            <person name="Chen Y.Y."/>
            <person name="Chang S.B."/>
            <person name="Sakamoto S."/>
            <person name="Ohme-Takagi M."/>
            <person name="Yagi M."/>
            <person name="Zeng S.J."/>
            <person name="Shen C.Y."/>
            <person name="Yeh C.M."/>
            <person name="Luo Y.B."/>
            <person name="Tsai W.C."/>
            <person name="Van de Peer Y."/>
            <person name="Liu Z.J."/>
        </authorList>
    </citation>
    <scope>NUCLEOTIDE SEQUENCE [LARGE SCALE GENOMIC DNA]</scope>
    <source>
        <tissue evidence="4">The whole plant</tissue>
    </source>
</reference>
<dbReference type="InterPro" id="IPR002885">
    <property type="entry name" value="PPR_rpt"/>
</dbReference>
<feature type="repeat" description="PPR" evidence="3">
    <location>
        <begin position="214"/>
        <end position="248"/>
    </location>
</feature>
<dbReference type="Proteomes" id="UP000233837">
    <property type="component" value="Unassembled WGS sequence"/>
</dbReference>
<feature type="repeat" description="PPR" evidence="3">
    <location>
        <begin position="249"/>
        <end position="283"/>
    </location>
</feature>
<evidence type="ECO:0000313" key="4">
    <source>
        <dbReference type="EMBL" id="PKU75777.1"/>
    </source>
</evidence>
<sequence>MVMKESNAPISIPTSVPARVTPFNTGRQPLDRGEATVMVEKLDHGNGEIELNANYILFIRNVFPAGVNMPYLNFADKADYLQCSPTARYNVNEGFDPRLMRHCIVNDMGAGENKWEQFLAVAKSEYNEKLNDKQSMENSGINPDSYSYNQLLKGLCKAKQIEKAYKLFANMMEMEGLCDMVSCNLLIDGLCRASKTSIAHKLFKGMSLKGIQPDTVTYDTLINGFLIAGNAEIAEELFDQMFKVGVIPNANAYCIRVHHYCKTGRIGLACSYFDDIIIGGISPDVVSYSALVNGLLRAHRVIEVMDVPKTKWENMLASLSCGIREWDWLCDENSYSPTNWQTEMLDQFKDSKVQPHPLDWGKPLHVVILKSAFKVFDPGICCHPTSLLINEPRTESSSFYSWGE</sequence>
<dbReference type="PROSITE" id="PS51375">
    <property type="entry name" value="PPR"/>
    <property type="match status" value="4"/>
</dbReference>
<dbReference type="Pfam" id="PF13041">
    <property type="entry name" value="PPR_2"/>
    <property type="match status" value="1"/>
</dbReference>
<dbReference type="PANTHER" id="PTHR47939">
    <property type="entry name" value="MEMBRANE-ASSOCIATED SALT-INDUCIBLE PROTEIN-LIKE"/>
    <property type="match status" value="1"/>
</dbReference>
<dbReference type="PANTHER" id="PTHR47939:SF2">
    <property type="entry name" value="OS03G0782900 PROTEIN"/>
    <property type="match status" value="1"/>
</dbReference>
<feature type="repeat" description="PPR" evidence="3">
    <location>
        <begin position="179"/>
        <end position="213"/>
    </location>
</feature>
<dbReference type="InterPro" id="IPR011990">
    <property type="entry name" value="TPR-like_helical_dom_sf"/>
</dbReference>
<evidence type="ECO:0000313" key="5">
    <source>
        <dbReference type="Proteomes" id="UP000233837"/>
    </source>
</evidence>
<evidence type="ECO:0000256" key="1">
    <source>
        <dbReference type="ARBA" id="ARBA00007626"/>
    </source>
</evidence>